<dbReference type="PANTHER" id="PTHR42862:SF1">
    <property type="entry name" value="DELTA-1-PYRROLINE-5-CARBOXYLATE DEHYDROGENASE 2, ISOFORM A-RELATED"/>
    <property type="match status" value="1"/>
</dbReference>
<dbReference type="InterPro" id="IPR050485">
    <property type="entry name" value="Proline_metab_enzyme"/>
</dbReference>
<evidence type="ECO:0000259" key="3">
    <source>
        <dbReference type="Pfam" id="PF00171"/>
    </source>
</evidence>
<dbReference type="SUPFAM" id="SSF53720">
    <property type="entry name" value="ALDH-like"/>
    <property type="match status" value="1"/>
</dbReference>
<dbReference type="Gene3D" id="3.40.605.10">
    <property type="entry name" value="Aldehyde Dehydrogenase, Chain A, domain 1"/>
    <property type="match status" value="1"/>
</dbReference>
<dbReference type="GO" id="GO:0003842">
    <property type="term" value="F:L-glutamate gamma-semialdehyde dehydrogenase activity"/>
    <property type="evidence" value="ECO:0007669"/>
    <property type="project" value="TreeGrafter"/>
</dbReference>
<dbReference type="InterPro" id="IPR016163">
    <property type="entry name" value="Ald_DH_C"/>
</dbReference>
<evidence type="ECO:0000313" key="4">
    <source>
        <dbReference type="EMBL" id="EAR60002.1"/>
    </source>
</evidence>
<evidence type="ECO:0000256" key="1">
    <source>
        <dbReference type="ARBA" id="ARBA00023002"/>
    </source>
</evidence>
<dbReference type="AlphaFoldDB" id="A0A7U8C1X3"/>
<dbReference type="GO" id="GO:0009898">
    <property type="term" value="C:cytoplasmic side of plasma membrane"/>
    <property type="evidence" value="ECO:0007669"/>
    <property type="project" value="TreeGrafter"/>
</dbReference>
<comment type="caution">
    <text evidence="4">The sequence shown here is derived from an EMBL/GenBank/DDBJ whole genome shotgun (WGS) entry which is preliminary data.</text>
</comment>
<dbReference type="GO" id="GO:0010133">
    <property type="term" value="P:L-proline catabolic process to L-glutamate"/>
    <property type="evidence" value="ECO:0007669"/>
    <property type="project" value="TreeGrafter"/>
</dbReference>
<dbReference type="InterPro" id="IPR015590">
    <property type="entry name" value="Aldehyde_DH_dom"/>
</dbReference>
<proteinExistence type="predicted"/>
<dbReference type="Proteomes" id="UP000002171">
    <property type="component" value="Unassembled WGS sequence"/>
</dbReference>
<dbReference type="InterPro" id="IPR016161">
    <property type="entry name" value="Ald_DH/histidinol_DH"/>
</dbReference>
<dbReference type="Gene3D" id="3.40.309.10">
    <property type="entry name" value="Aldehyde Dehydrogenase, Chain A, domain 2"/>
    <property type="match status" value="1"/>
</dbReference>
<sequence>MSKADSLFNKHKELLAKACDAIQERGHWLPYPEIPSGKIYGETAKQEGKEAFESSLNQPFIVKGPQPQGRVGVEVSPYTGELGISYDQYNAEDLIMTAKQALPAWRDAGPAARVGVCAEILERLNKRSFEIGNATMHTTGQGFAMAFQAGGPHAQDRGLEAVATAWLMMSKVPVSSTWNKPQGKHDPLLMSKKYHIVPRGIAMVVACSTFPTWNTYPGLFASLVTGNPVIIKPHSQAVLPVAITVQVCQQVLEECGFDPCLVQMAPEGHEVGIAQALATHPDMKIIDYTGGNHFGDWLSENARQARIYKEQAGVNTVLIDSLPSLKRSAQNLAFALSLYSGQMCTTPQAVLIPKTGIETDEGQMSFDQVADYLCNTIKKFLSDPERAISVLGAIPNPATVARLEAAESLGKVRLASESHPVPGFENALYRTPLVLEVEGTDAAWQQEQFGPISFLVAVEDTDQGLQLISEAVANKGAITFAVYSQDEAILDKAEQVAIEQGVALSCNLDGGVFVNQAAAFSDFHATGNNPAANASLTDVAFVADRYAVVQSRRHMVSE</sequence>
<evidence type="ECO:0000256" key="2">
    <source>
        <dbReference type="ARBA" id="ARBA00023027"/>
    </source>
</evidence>
<dbReference type="Pfam" id="PF00171">
    <property type="entry name" value="Aldedh"/>
    <property type="match status" value="1"/>
</dbReference>
<organism evidence="4 5">
    <name type="scientific">Neptuniibacter caesariensis</name>
    <dbReference type="NCBI Taxonomy" id="207954"/>
    <lineage>
        <taxon>Bacteria</taxon>
        <taxon>Pseudomonadati</taxon>
        <taxon>Pseudomonadota</taxon>
        <taxon>Gammaproteobacteria</taxon>
        <taxon>Oceanospirillales</taxon>
        <taxon>Oceanospirillaceae</taxon>
        <taxon>Neptuniibacter</taxon>
    </lineage>
</organism>
<name>A0A7U8C1X3_NEPCE</name>
<dbReference type="RefSeq" id="WP_007020480.1">
    <property type="nucleotide sequence ID" value="NZ_CH724125.1"/>
</dbReference>
<dbReference type="InterPro" id="IPR011975">
    <property type="entry name" value="PaaN_2"/>
</dbReference>
<evidence type="ECO:0000313" key="5">
    <source>
        <dbReference type="Proteomes" id="UP000002171"/>
    </source>
</evidence>
<dbReference type="NCBIfam" id="TIGR02288">
    <property type="entry name" value="PaaN_2"/>
    <property type="match status" value="1"/>
</dbReference>
<dbReference type="InterPro" id="IPR016162">
    <property type="entry name" value="Ald_DH_N"/>
</dbReference>
<dbReference type="OrthoDB" id="5288459at2"/>
<keyword evidence="2" id="KW-0520">NAD</keyword>
<dbReference type="EMBL" id="AAOW01000026">
    <property type="protein sequence ID" value="EAR60002.1"/>
    <property type="molecule type" value="Genomic_DNA"/>
</dbReference>
<dbReference type="PANTHER" id="PTHR42862">
    <property type="entry name" value="DELTA-1-PYRROLINE-5-CARBOXYLATE DEHYDROGENASE 1, ISOFORM A-RELATED"/>
    <property type="match status" value="1"/>
</dbReference>
<gene>
    <name evidence="4" type="ORF">MED92_14073</name>
</gene>
<feature type="domain" description="Aldehyde dehydrogenase" evidence="3">
    <location>
        <begin position="76"/>
        <end position="487"/>
    </location>
</feature>
<accession>A0A7U8C1X3</accession>
<keyword evidence="5" id="KW-1185">Reference proteome</keyword>
<reference evidence="4 5" key="1">
    <citation type="submission" date="2006-02" db="EMBL/GenBank/DDBJ databases">
        <authorList>
            <person name="Pinhassi J."/>
            <person name="Pedros-Alio C."/>
            <person name="Ferriera S."/>
            <person name="Johnson J."/>
            <person name="Kravitz S."/>
            <person name="Halpern A."/>
            <person name="Remington K."/>
            <person name="Beeson K."/>
            <person name="Tran B."/>
            <person name="Rogers Y.-H."/>
            <person name="Friedman R."/>
            <person name="Venter J.C."/>
        </authorList>
    </citation>
    <scope>NUCLEOTIDE SEQUENCE [LARGE SCALE GENOMIC DNA]</scope>
    <source>
        <strain evidence="4 5">MED92</strain>
    </source>
</reference>
<keyword evidence="1" id="KW-0560">Oxidoreductase</keyword>
<protein>
    <submittedName>
        <fullName evidence="4">Phenylacetic acid degradation protein</fullName>
    </submittedName>
</protein>